<evidence type="ECO:0000313" key="1">
    <source>
        <dbReference type="EMBL" id="CAF4433409.1"/>
    </source>
</evidence>
<comment type="caution">
    <text evidence="1">The sequence shown here is derived from an EMBL/GenBank/DDBJ whole genome shotgun (WGS) entry which is preliminary data.</text>
</comment>
<accession>A0A820RCX1</accession>
<proteinExistence type="predicted"/>
<name>A0A820RCX1_9BILA</name>
<protein>
    <submittedName>
        <fullName evidence="1">Uncharacterized protein</fullName>
    </submittedName>
</protein>
<reference evidence="1" key="1">
    <citation type="submission" date="2021-02" db="EMBL/GenBank/DDBJ databases">
        <authorList>
            <person name="Nowell W R."/>
        </authorList>
    </citation>
    <scope>NUCLEOTIDE SEQUENCE</scope>
</reference>
<dbReference type="PANTHER" id="PTHR33053">
    <property type="entry name" value="PROTEIN, PUTATIVE-RELATED"/>
    <property type="match status" value="1"/>
</dbReference>
<dbReference type="EMBL" id="CAJOBQ010000912">
    <property type="protein sequence ID" value="CAF4433409.1"/>
    <property type="molecule type" value="Genomic_DNA"/>
</dbReference>
<dbReference type="Proteomes" id="UP000663862">
    <property type="component" value="Unassembled WGS sequence"/>
</dbReference>
<evidence type="ECO:0000313" key="2">
    <source>
        <dbReference type="Proteomes" id="UP000663862"/>
    </source>
</evidence>
<dbReference type="PANTHER" id="PTHR33053:SF9">
    <property type="entry name" value="AGAP000105-PA"/>
    <property type="match status" value="1"/>
</dbReference>
<organism evidence="1 2">
    <name type="scientific">Rotaria socialis</name>
    <dbReference type="NCBI Taxonomy" id="392032"/>
    <lineage>
        <taxon>Eukaryota</taxon>
        <taxon>Metazoa</taxon>
        <taxon>Spiralia</taxon>
        <taxon>Gnathifera</taxon>
        <taxon>Rotifera</taxon>
        <taxon>Eurotatoria</taxon>
        <taxon>Bdelloidea</taxon>
        <taxon>Philodinida</taxon>
        <taxon>Philodinidae</taxon>
        <taxon>Rotaria</taxon>
    </lineage>
</organism>
<sequence>MTTNADYCKTYRQRISNVSSRLQDMEVILQDHHQVNVNDNNQITNNEINSYADQIITTHTDEQELNDLNDIAFNNNVSNSSEYETETDSYISYESDFDDDIDTLLYSNGSIPLYKAYAAIKNFIIKCNLNHTHILQLIELFLFLLPSGHRLTKSGILHAQKRHENFTYTTLCINCNQQVKPAEGKCLSTCRYYGKERTSDCLTEIGEANVLKRIKNVVKRNLTLILEYQQRAELLLPNDIVNSAAYQHIHSNSKFNRLTLMLHADGIQIVTTKRKKCYVVTGTILEIPPPHREYARNKLLFLVYFSENEPTPSILYDHLCQQIRQLIIAKWIIIGGQKFSIRFQLFKADLPCRSLSICIKQHNGYYCCSNCFQHGKTMGGTYVYYDYIDKQATRSHHDYLSAAIEAERNENQISVFGIHGKSPLLSLFFNVQINCPFDYMHLCCRENRKFCLQNLIQDYISTHMSSILNIWIKKYGLSNLSCFMEKIIIPVDSLSITSLNCLNFWKSKDYRFFLLFISFPLILAYGTDEVIDHFMLYFVSIRVLHFYESIQDVMIVKPLLDKYREDISHIYGDEKLQLYSLHAHKYLIEQVLSHGALFAHGCFGDESFLGTLKRSRRGNRRIPYQILKSYLLRDCILNDEHPKTTVNSIFLDEKISDNSYLNLNVHQNYFIPFQKLFQLQFNEKIDENFSVYCRYQRGMVKFSSLLYNRISSQLTNIVSFKNALCPVNKKKCFAIIIWYFEYENITYAFIKSLQCINKVLRTTRTDQLGNIAHSFLNRFFSVMDIDMFDLSIIRVQQILHHCVVIPFRDACLFSEILCTYEHD</sequence>
<dbReference type="AlphaFoldDB" id="A0A820RCX1"/>
<gene>
    <name evidence="1" type="ORF">TSG867_LOCUS15538</name>
</gene>